<sequence>RALSPRCDFRSLLFIMFNHRFTRGLARLGQPGLDCFTPGAGGCGAGLAWGPGREPLKPPQGQRASRERNMAGSQEYPPNPPPPAAEDNQHLSRKAKYPDYFAKKEQWKKLSRESWVQEVKPLQDETPPGGPRAEALPLVRKEGDLPPLWGHIVTRTWNPCRKRKPSAIMLAKLLVVYEIEDKYRKSMLVLKLLQPREAELAFSTAKALQRGWDPLIKAPFLRCLADASEEMPSDAVAARSLMAASC</sequence>
<dbReference type="EMBL" id="JAGFMF010010182">
    <property type="protein sequence ID" value="KAG8525090.1"/>
    <property type="molecule type" value="Genomic_DNA"/>
</dbReference>
<name>A0A8J6AYP9_GALPY</name>
<feature type="non-terminal residue" evidence="2">
    <location>
        <position position="1"/>
    </location>
</feature>
<evidence type="ECO:0000313" key="2">
    <source>
        <dbReference type="EMBL" id="KAG8525090.1"/>
    </source>
</evidence>
<organism evidence="2 3">
    <name type="scientific">Galemys pyrenaicus</name>
    <name type="common">Iberian desman</name>
    <name type="synonym">Pyrenean desman</name>
    <dbReference type="NCBI Taxonomy" id="202257"/>
    <lineage>
        <taxon>Eukaryota</taxon>
        <taxon>Metazoa</taxon>
        <taxon>Chordata</taxon>
        <taxon>Craniata</taxon>
        <taxon>Vertebrata</taxon>
        <taxon>Euteleostomi</taxon>
        <taxon>Mammalia</taxon>
        <taxon>Eutheria</taxon>
        <taxon>Laurasiatheria</taxon>
        <taxon>Eulipotyphla</taxon>
        <taxon>Talpidae</taxon>
        <taxon>Galemys</taxon>
    </lineage>
</organism>
<gene>
    <name evidence="2" type="ORF">J0S82_019474</name>
</gene>
<evidence type="ECO:0000256" key="1">
    <source>
        <dbReference type="SAM" id="MobiDB-lite"/>
    </source>
</evidence>
<feature type="region of interest" description="Disordered" evidence="1">
    <location>
        <begin position="47"/>
        <end position="90"/>
    </location>
</feature>
<evidence type="ECO:0000313" key="3">
    <source>
        <dbReference type="Proteomes" id="UP000700334"/>
    </source>
</evidence>
<dbReference type="Proteomes" id="UP000700334">
    <property type="component" value="Unassembled WGS sequence"/>
</dbReference>
<reference evidence="2" key="1">
    <citation type="journal article" date="2021" name="Evol. Appl.">
        <title>The genome of the Pyrenean desman and the effects of bottlenecks and inbreeding on the genomic landscape of an endangered species.</title>
        <authorList>
            <person name="Escoda L."/>
            <person name="Castresana J."/>
        </authorList>
    </citation>
    <scope>NUCLEOTIDE SEQUENCE</scope>
    <source>
        <strain evidence="2">IBE-C5619</strain>
    </source>
</reference>
<dbReference type="AlphaFoldDB" id="A0A8J6AYP9"/>
<comment type="caution">
    <text evidence="2">The sequence shown here is derived from an EMBL/GenBank/DDBJ whole genome shotgun (WGS) entry which is preliminary data.</text>
</comment>
<proteinExistence type="predicted"/>
<keyword evidence="3" id="KW-1185">Reference proteome</keyword>
<accession>A0A8J6AYP9</accession>
<protein>
    <submittedName>
        <fullName evidence="2">NADH dehydrogenase [ubiquinone] 1 beta subcomplex subunit 9</fullName>
    </submittedName>
</protein>